<dbReference type="FunCoup" id="A0A0P9C5E7">
    <property type="interactions" value="2"/>
</dbReference>
<dbReference type="EMBL" id="CH902618">
    <property type="protein sequence ID" value="KPU78928.1"/>
    <property type="molecule type" value="Genomic_DNA"/>
</dbReference>
<feature type="compositionally biased region" description="Polar residues" evidence="11">
    <location>
        <begin position="1969"/>
        <end position="1979"/>
    </location>
</feature>
<feature type="domain" description="SRCR" evidence="14">
    <location>
        <begin position="2251"/>
        <end position="2354"/>
    </location>
</feature>
<feature type="region of interest" description="Disordered" evidence="11">
    <location>
        <begin position="2006"/>
        <end position="2047"/>
    </location>
</feature>
<feature type="domain" description="Chitin-binding type-2" evidence="15">
    <location>
        <begin position="1348"/>
        <end position="1404"/>
    </location>
</feature>
<dbReference type="CDD" id="cd00190">
    <property type="entry name" value="Tryp_SPc"/>
    <property type="match status" value="1"/>
</dbReference>
<feature type="compositionally biased region" description="Polar residues" evidence="11">
    <location>
        <begin position="1281"/>
        <end position="1294"/>
    </location>
</feature>
<dbReference type="InterPro" id="IPR036772">
    <property type="entry name" value="SRCR-like_dom_sf"/>
</dbReference>
<keyword evidence="3 10" id="KW-0645">Protease</keyword>
<feature type="domain" description="Chitin-binding type-2" evidence="15">
    <location>
        <begin position="272"/>
        <end position="318"/>
    </location>
</feature>
<dbReference type="PROSITE" id="PS50287">
    <property type="entry name" value="SRCR_2"/>
    <property type="match status" value="2"/>
</dbReference>
<feature type="disulfide bond" evidence="9">
    <location>
        <begin position="2471"/>
        <end position="2481"/>
    </location>
</feature>
<dbReference type="GO" id="GO:0006508">
    <property type="term" value="P:proteolysis"/>
    <property type="evidence" value="ECO:0007669"/>
    <property type="project" value="UniProtKB-KW"/>
</dbReference>
<dbReference type="Gene3D" id="2.40.10.10">
    <property type="entry name" value="Trypsin-like serine proteases"/>
    <property type="match status" value="1"/>
</dbReference>
<evidence type="ECO:0000256" key="2">
    <source>
        <dbReference type="ARBA" id="ARBA00022525"/>
    </source>
</evidence>
<feature type="compositionally biased region" description="Polar residues" evidence="11">
    <location>
        <begin position="1064"/>
        <end position="1080"/>
    </location>
</feature>
<feature type="region of interest" description="Disordered" evidence="11">
    <location>
        <begin position="658"/>
        <end position="693"/>
    </location>
</feature>
<dbReference type="PROSITE" id="PS50940">
    <property type="entry name" value="CHIT_BIND_II"/>
    <property type="match status" value="10"/>
</dbReference>
<feature type="disulfide bond" evidence="9">
    <location>
        <begin position="2323"/>
        <end position="2333"/>
    </location>
</feature>
<evidence type="ECO:0000259" key="14">
    <source>
        <dbReference type="PROSITE" id="PS50287"/>
    </source>
</evidence>
<keyword evidence="7" id="KW-0325">Glycoprotein</keyword>
<dbReference type="GO" id="GO:0035008">
    <property type="term" value="P:positive regulation of melanization defense response"/>
    <property type="evidence" value="ECO:0007669"/>
    <property type="project" value="UniProtKB-ARBA"/>
</dbReference>
<feature type="compositionally biased region" description="Polar residues" evidence="11">
    <location>
        <begin position="670"/>
        <end position="693"/>
    </location>
</feature>
<dbReference type="EC" id="3.4.21.-" evidence="16"/>
<dbReference type="InterPro" id="IPR036508">
    <property type="entry name" value="Chitin-bd_dom_sf"/>
</dbReference>
<dbReference type="PROSITE" id="PS00134">
    <property type="entry name" value="TRYPSIN_HIS"/>
    <property type="match status" value="1"/>
</dbReference>
<feature type="domain" description="Chitin-binding type-2" evidence="15">
    <location>
        <begin position="129"/>
        <end position="185"/>
    </location>
</feature>
<evidence type="ECO:0000256" key="11">
    <source>
        <dbReference type="SAM" id="MobiDB-lite"/>
    </source>
</evidence>
<dbReference type="GO" id="GO:0160032">
    <property type="term" value="P:Toll receptor ligand protein activation cascade"/>
    <property type="evidence" value="ECO:0007669"/>
    <property type="project" value="UniProtKB-ARBA"/>
</dbReference>
<keyword evidence="12" id="KW-0732">Signal</keyword>
<feature type="domain" description="Chitin-binding type-2" evidence="15">
    <location>
        <begin position="1418"/>
        <end position="1474"/>
    </location>
</feature>
<dbReference type="GO" id="GO:0007614">
    <property type="term" value="P:short-term memory"/>
    <property type="evidence" value="ECO:0007669"/>
    <property type="project" value="EnsemblMetazoa"/>
</dbReference>
<dbReference type="Pfam" id="PF00530">
    <property type="entry name" value="SRCR"/>
    <property type="match status" value="2"/>
</dbReference>
<evidence type="ECO:0000256" key="3">
    <source>
        <dbReference type="ARBA" id="ARBA00022670"/>
    </source>
</evidence>
<evidence type="ECO:0000313" key="17">
    <source>
        <dbReference type="Proteomes" id="UP000007801"/>
    </source>
</evidence>
<dbReference type="Pfam" id="PF00057">
    <property type="entry name" value="Ldl_recept_a"/>
    <property type="match status" value="1"/>
</dbReference>
<dbReference type="InterPro" id="IPR001254">
    <property type="entry name" value="Trypsin_dom"/>
</dbReference>
<dbReference type="PANTHER" id="PTHR24258:SF128">
    <property type="entry name" value="TEQUILA, ISOFORM G"/>
    <property type="match status" value="1"/>
</dbReference>
<feature type="compositionally biased region" description="Low complexity" evidence="11">
    <location>
        <begin position="2019"/>
        <end position="2040"/>
    </location>
</feature>
<dbReference type="OrthoDB" id="6020543at2759"/>
<dbReference type="SMART" id="SM00202">
    <property type="entry name" value="SR"/>
    <property type="match status" value="2"/>
</dbReference>
<feature type="region of interest" description="Disordered" evidence="11">
    <location>
        <begin position="1611"/>
        <end position="1648"/>
    </location>
</feature>
<feature type="domain" description="Chitin-binding type-2" evidence="15">
    <location>
        <begin position="51"/>
        <end position="107"/>
    </location>
</feature>
<feature type="domain" description="SRCR" evidence="14">
    <location>
        <begin position="2403"/>
        <end position="2502"/>
    </location>
</feature>
<organism evidence="16 17">
    <name type="scientific">Drosophila ananassae</name>
    <name type="common">Fruit fly</name>
    <dbReference type="NCBI Taxonomy" id="7217"/>
    <lineage>
        <taxon>Eukaryota</taxon>
        <taxon>Metazoa</taxon>
        <taxon>Ecdysozoa</taxon>
        <taxon>Arthropoda</taxon>
        <taxon>Hexapoda</taxon>
        <taxon>Insecta</taxon>
        <taxon>Pterygota</taxon>
        <taxon>Neoptera</taxon>
        <taxon>Endopterygota</taxon>
        <taxon>Diptera</taxon>
        <taxon>Brachycera</taxon>
        <taxon>Muscomorpha</taxon>
        <taxon>Ephydroidea</taxon>
        <taxon>Drosophilidae</taxon>
        <taxon>Drosophila</taxon>
        <taxon>Sophophora</taxon>
    </lineage>
</organism>
<evidence type="ECO:0000256" key="9">
    <source>
        <dbReference type="PROSITE-ProRule" id="PRU00196"/>
    </source>
</evidence>
<dbReference type="PROSITE" id="PS50068">
    <property type="entry name" value="LDLRA_2"/>
    <property type="match status" value="2"/>
</dbReference>
<dbReference type="Gene3D" id="3.10.250.10">
    <property type="entry name" value="SRCR-like domain"/>
    <property type="match status" value="2"/>
</dbReference>
<evidence type="ECO:0000256" key="1">
    <source>
        <dbReference type="ARBA" id="ARBA00004613"/>
    </source>
</evidence>
<feature type="compositionally biased region" description="Pro residues" evidence="11">
    <location>
        <begin position="1952"/>
        <end position="1968"/>
    </location>
</feature>
<feature type="compositionally biased region" description="Polar residues" evidence="11">
    <location>
        <begin position="2076"/>
        <end position="2092"/>
    </location>
</feature>
<feature type="region of interest" description="Disordered" evidence="11">
    <location>
        <begin position="1691"/>
        <end position="1874"/>
    </location>
</feature>
<evidence type="ECO:0000256" key="8">
    <source>
        <dbReference type="PROSITE-ProRule" id="PRU00124"/>
    </source>
</evidence>
<evidence type="ECO:0000256" key="10">
    <source>
        <dbReference type="RuleBase" id="RU363034"/>
    </source>
</evidence>
<dbReference type="SUPFAM" id="SSF56487">
    <property type="entry name" value="SRCR-like"/>
    <property type="match status" value="2"/>
</dbReference>
<feature type="compositionally biased region" description="Low complexity" evidence="11">
    <location>
        <begin position="1210"/>
        <end position="1229"/>
    </location>
</feature>
<dbReference type="SUPFAM" id="SSF50494">
    <property type="entry name" value="Trypsin-like serine proteases"/>
    <property type="match status" value="1"/>
</dbReference>
<evidence type="ECO:0000313" key="16">
    <source>
        <dbReference type="EMBL" id="KPU78928.1"/>
    </source>
</evidence>
<feature type="compositionally biased region" description="Polar residues" evidence="11">
    <location>
        <begin position="1111"/>
        <end position="1123"/>
    </location>
</feature>
<feature type="compositionally biased region" description="Basic and acidic residues" evidence="11">
    <location>
        <begin position="1766"/>
        <end position="1778"/>
    </location>
</feature>
<dbReference type="SMART" id="SM00020">
    <property type="entry name" value="Tryp_SPc"/>
    <property type="match status" value="1"/>
</dbReference>
<dbReference type="Gene3D" id="4.10.400.10">
    <property type="entry name" value="Low-density Lipoprotein Receptor"/>
    <property type="match status" value="2"/>
</dbReference>
<dbReference type="CDD" id="cd00112">
    <property type="entry name" value="LDLa"/>
    <property type="match status" value="2"/>
</dbReference>
<dbReference type="PROSITE" id="PS00420">
    <property type="entry name" value="SRCR_1"/>
    <property type="match status" value="2"/>
</dbReference>
<feature type="compositionally biased region" description="Low complexity" evidence="11">
    <location>
        <begin position="1860"/>
        <end position="1870"/>
    </location>
</feature>
<dbReference type="SMART" id="SM00494">
    <property type="entry name" value="ChtBD2"/>
    <property type="match status" value="15"/>
</dbReference>
<protein>
    <submittedName>
        <fullName evidence="16">Uncharacterized protein, isoform E</fullName>
        <ecNumber evidence="16">3.4.21.-</ecNumber>
    </submittedName>
</protein>
<dbReference type="PROSITE" id="PS00135">
    <property type="entry name" value="TRYPSIN_SER"/>
    <property type="match status" value="1"/>
</dbReference>
<dbReference type="PANTHER" id="PTHR24258">
    <property type="entry name" value="SERINE PROTEASE-RELATED"/>
    <property type="match status" value="1"/>
</dbReference>
<dbReference type="InterPro" id="IPR001314">
    <property type="entry name" value="Peptidase_S1A"/>
</dbReference>
<dbReference type="SUPFAM" id="SSF57625">
    <property type="entry name" value="Invertebrate chitin-binding proteins"/>
    <property type="match status" value="15"/>
</dbReference>
<feature type="compositionally biased region" description="Low complexity" evidence="11">
    <location>
        <begin position="2104"/>
        <end position="2115"/>
    </location>
</feature>
<feature type="compositionally biased region" description="Low complexity" evidence="11">
    <location>
        <begin position="1254"/>
        <end position="1280"/>
    </location>
</feature>
<evidence type="ECO:0000256" key="7">
    <source>
        <dbReference type="ARBA" id="ARBA00023180"/>
    </source>
</evidence>
<dbReference type="InterPro" id="IPR018114">
    <property type="entry name" value="TRYPSIN_HIS"/>
</dbReference>
<sequence length="2810" mass="307908">MAKWLLSLWLAVLLVDRPGASAYQSNSNYQSAGQQSGLSAGQGQQPIYQRDSACPPQYTGVVAYPHDCHRYINCFNGSPTIQTCAPGTLFNAKILECDHPNKVECFASAGGAGKTESTRLGRLQQLNGEAKCPPGINGLHPHPTDCTKFLNCANGQTFVQDCGPGTAFDPKLLLCAHKGSVDCGSGGAQPYSNANGYSVASADLGCPTGYRGLHSHPHDPHKYLRCGIGVQPQVEQCPQGQIFDGYRLVCVFSASSQISSNALTSAEVQVNSLLCPVGAVGLFAYPFDHTKFLNCKDGKVAIQSCQPNFVFSISRGYCHLKTQLLQSDYVTLIITLIGYDYSLSLNTCPAGIYGLHLYPYDAGKYVKCSDGGIMSILSCAPQTAFSLSQKSCIPRLQINGGDRVKFWEEIQVETTYFNEGRQNQNQLSSQLFALKSCPAKLQGNFPYPFHAGHFIKCLNGVLEIVCCPSGTLYSLSHRQCVARQLLAAHDYLDYSYISAQFSTEFMVDVSTVTCPPDSKGLYLHPFDCTRYVRCSNQQTYIEECPQGEVFRISQQRCEPKEQVIEPYDRVSYYIEMSIVQSVAVEGHRGHGKSLDGEGDIKCPAAATGLHAHPFDCTKFLECSNGQTFIKNCGPGTAFSPAIGSCDFANKVDCTGRSSSSGSTPASYPSVQQSPPTDPNYGTLNNPSPAAQQHSSDLLCPVGVDGHFIHPFDQTSFLNCKAAKLAVQRCNPGYVFSISRGSCQPKNQLVYSDYVTYIVSQISIEQSKFSALKSVKSLDFTTIDSSAMILSACPDGTDGLHLYPYDAGKYVKCSAGKLSVLPCDSQMAFSLSQKGCRPARQVAAGDRVKFWAELQTTTTTTYTYKDTQDHQSAIRGCPANLQGNYPYPFHAGHYLNCQNGLLQVVCCPASELYSLSKRQCVARHLLSAHDYLDHAYISVQFSTDFMQDLTTLTCPPNAQGYYLHPFDCTKYLICWDGQTQTGSCDQGQVFSISQQKCVPRDQVTQSYDRVEYLSGTQHELSHEADENEEYAQGRALSFDDQHGGYQPTGQPAGALQSKGGYPAQSYPTSQGGYNSPGSQFPTPIKGGYSQYPGSYPGGTSAYPGAYTGSSPSTLSGYQGGNSPYTGGPSGAPQGGPSQYPGDSHGGNSQTFQHTAAYHGGSLPGEGYPGPSGAHQGGPSQYPGDSQGGKSQTFQHTAAYHGGVLPGQGYPGSSSQHLGGYQGGSSQSSGGYHSGDSHYSGPHYGSNSQTPGGYPGSASQSTGGYQGSSSQSSGGYHGSNSQTTAGYQGSNSQTREGYQGNYQSYGGYQGGEIYQPPYQGQGVGYQQNSQSAGGSYSQNGPYYYGAPPTPLMCPERVSGLFPNPFDAQSYLTCIEGHTLVRKCDALDVFSVSKGYCLPEQHVATTDRIPFVKKENEQETIVSCPKGVVGLFVYPFDCSQFLSCGTTGMTLKRCPPEEHFSLSQGSCRPSSQVQRTDRLYTLEELYIVYDWTQKMKLEGAVPACPEGITGTLPHPRTPSKYLHCEPGRAEIFDCPSQQVFSVSRRLCVLDDKLASYDRSDYLVWGEEAIGWTDPTYGDRQSKSYETSGRDQFGNLYTTRTTTRTRIIGEGDRWKDMNMQRPSGIGLEQNPHYQNPQEVGWSGQETSYSRRDPSQNVLYVEGSLQPNRNYPTYKTPLAPMAPVDPGKVYYAQPVAKNEPEHPPLPSRQNFSRRIDYGSPGNGWQPMPPLAPLGGQKPLNLDYNPDTPGAREPHNQTPPIGQKPLDWDYDEPQRPQDPFDEKPAYPGQAPAPPPGSPPRYYPDQSPSGSQPQSKWQPYNPNPIPDQQKPLDSPSNPAGSKNPSLPVEESNLYGGLLPPTGPPSLPTSTSTTTPLPKLGNRLYTYPIYPAVDKNAPQSPSHPHYSPSYAGIAHSRNASWAKVPTTSTTPTPPLDPFNPEYDVIYDDDDFTTTTTERQSPPPNHQFYSPPTPPKSNPSVYGTDPSSQLAMKEALKLMLRPYFNHSGNAEDQLAKQAESALVSAISRPPTDTTSSTTTTTKRPTTTPKTDPDDDVELIKAGEQESLDSTEDDYVFPDVRETARTEQTIKPSSTYSSVNYHRSTRKAEVEQIPTTPKPTTTTTTMKNNWHASGHNRDYHRRHPNLPDPFSKPHHNPLTQNHHHPHHHQHSADFHRRHPELPNPFPVKDETPAQEEDWELYQNPNAEDVTPKIGSRSNVIDDCEFDCGNGKCLRKEQICNGQKECSNGRDEYNCPPKDYEVRLSGGEGPHMGRIEVKANGQWGLVCDDKFGLKDADVVCRELGFKMGALEVRGNSFYAPSSQDFNYLMDEIECRGNETSLKDCSFKGWGVHNCGVDEVAGVICKVPVMKCPNNYWLCHASKECIPPAFVCDNTVDCADKSDECDAVCKSPIQYRLEGGRTSNEGRLEVKYHGVWGSVCDDDFNLKNAQVACNSMGYYGPAKIEKNIFGNGNGPIWLDQVMCFGNETSIDKCNHWNWGEHNCNHTEDVALHCTAGPPPRSQKLFQNPIKGGKQDLSSFAQIGLWERSSKALHTPRRCGIFKDDLVDEYAHHEEERVVKGNTAQRGRHPWQATIRARGRGRVSSHWCGAVVISKRHLLTAAHCLYGNKKGAYFVRVGDHYANIAESSEVDSFIEHWYIHEKFRDGSRMNNDIALVVLKTPLKFSDYVQPICLPDKNEELVENRMCTISGWGSIKSGISTPSQVLSSADLPILNDRVCKQSNVYGSAMTEGMFCAGSMDESADACEGDSGGPLVCANNDGETLYGIISWGHHCGYKNRPGVYVRVNHYIDWIYEKINESLQRL</sequence>
<dbReference type="PROSITE" id="PS01209">
    <property type="entry name" value="LDLRA_1"/>
    <property type="match status" value="1"/>
</dbReference>
<evidence type="ECO:0000259" key="13">
    <source>
        <dbReference type="PROSITE" id="PS50240"/>
    </source>
</evidence>
<dbReference type="InterPro" id="IPR001190">
    <property type="entry name" value="SRCR"/>
</dbReference>
<dbReference type="Pfam" id="PF00089">
    <property type="entry name" value="Trypsin"/>
    <property type="match status" value="1"/>
</dbReference>
<feature type="domain" description="Chitin-binding type-2" evidence="15">
    <location>
        <begin position="511"/>
        <end position="568"/>
    </location>
</feature>
<feature type="disulfide bond" evidence="8">
    <location>
        <begin position="2229"/>
        <end position="2244"/>
    </location>
</feature>
<feature type="chain" id="PRO_5006155749" evidence="12">
    <location>
        <begin position="23"/>
        <end position="2810"/>
    </location>
</feature>
<reference evidence="16 17" key="1">
    <citation type="journal article" date="2007" name="Nature">
        <title>Evolution of genes and genomes on the Drosophila phylogeny.</title>
        <authorList>
            <consortium name="Drosophila 12 Genomes Consortium"/>
            <person name="Clark A.G."/>
            <person name="Eisen M.B."/>
            <person name="Smith D.R."/>
            <person name="Bergman C.M."/>
            <person name="Oliver B."/>
            <person name="Markow T.A."/>
            <person name="Kaufman T.C."/>
            <person name="Kellis M."/>
            <person name="Gelbart W."/>
            <person name="Iyer V.N."/>
            <person name="Pollard D.A."/>
            <person name="Sackton T.B."/>
            <person name="Larracuente A.M."/>
            <person name="Singh N.D."/>
            <person name="Abad J.P."/>
            <person name="Abt D.N."/>
            <person name="Adryan B."/>
            <person name="Aguade M."/>
            <person name="Akashi H."/>
            <person name="Anderson W.W."/>
            <person name="Aquadro C.F."/>
            <person name="Ardell D.H."/>
            <person name="Arguello R."/>
            <person name="Artieri C.G."/>
            <person name="Barbash D.A."/>
            <person name="Barker D."/>
            <person name="Barsanti P."/>
            <person name="Batterham P."/>
            <person name="Batzoglou S."/>
            <person name="Begun D."/>
            <person name="Bhutkar A."/>
            <person name="Blanco E."/>
            <person name="Bosak S.A."/>
            <person name="Bradley R.K."/>
            <person name="Brand A.D."/>
            <person name="Brent M.R."/>
            <person name="Brooks A.N."/>
            <person name="Brown R.H."/>
            <person name="Butlin R.K."/>
            <person name="Caggese C."/>
            <person name="Calvi B.R."/>
            <person name="Bernardo de Carvalho A."/>
            <person name="Caspi A."/>
            <person name="Castrezana S."/>
            <person name="Celniker S.E."/>
            <person name="Chang J.L."/>
            <person name="Chapple C."/>
            <person name="Chatterji S."/>
            <person name="Chinwalla A."/>
            <person name="Civetta A."/>
            <person name="Clifton S.W."/>
            <person name="Comeron J.M."/>
            <person name="Costello J.C."/>
            <person name="Coyne J.A."/>
            <person name="Daub J."/>
            <person name="David R.G."/>
            <person name="Delcher A.L."/>
            <person name="Delehaunty K."/>
            <person name="Do C.B."/>
            <person name="Ebling H."/>
            <person name="Edwards K."/>
            <person name="Eickbush T."/>
            <person name="Evans J.D."/>
            <person name="Filipski A."/>
            <person name="Findeiss S."/>
            <person name="Freyhult E."/>
            <person name="Fulton L."/>
            <person name="Fulton R."/>
            <person name="Garcia A.C."/>
            <person name="Gardiner A."/>
            <person name="Garfield D.A."/>
            <person name="Garvin B.E."/>
            <person name="Gibson G."/>
            <person name="Gilbert D."/>
            <person name="Gnerre S."/>
            <person name="Godfrey J."/>
            <person name="Good R."/>
            <person name="Gotea V."/>
            <person name="Gravely B."/>
            <person name="Greenberg A.J."/>
            <person name="Griffiths-Jones S."/>
            <person name="Gross S."/>
            <person name="Guigo R."/>
            <person name="Gustafson E.A."/>
            <person name="Haerty W."/>
            <person name="Hahn M.W."/>
            <person name="Halligan D.L."/>
            <person name="Halpern A.L."/>
            <person name="Halter G.M."/>
            <person name="Han M.V."/>
            <person name="Heger A."/>
            <person name="Hillier L."/>
            <person name="Hinrichs A.S."/>
            <person name="Holmes I."/>
            <person name="Hoskins R.A."/>
            <person name="Hubisz M.J."/>
            <person name="Hultmark D."/>
            <person name="Huntley M.A."/>
            <person name="Jaffe D.B."/>
            <person name="Jagadeeshan S."/>
            <person name="Jeck W.R."/>
            <person name="Johnson J."/>
            <person name="Jones C.D."/>
            <person name="Jordan W.C."/>
            <person name="Karpen G.H."/>
            <person name="Kataoka E."/>
            <person name="Keightley P.D."/>
            <person name="Kheradpour P."/>
            <person name="Kirkness E.F."/>
            <person name="Koerich L.B."/>
            <person name="Kristiansen K."/>
            <person name="Kudrna D."/>
            <person name="Kulathinal R.J."/>
            <person name="Kumar S."/>
            <person name="Kwok R."/>
            <person name="Lander E."/>
            <person name="Langley C.H."/>
            <person name="Lapoint R."/>
            <person name="Lazzaro B.P."/>
            <person name="Lee S.J."/>
            <person name="Levesque L."/>
            <person name="Li R."/>
            <person name="Lin C.F."/>
            <person name="Lin M.F."/>
            <person name="Lindblad-Toh K."/>
            <person name="Llopart A."/>
            <person name="Long M."/>
            <person name="Low L."/>
            <person name="Lozovsky E."/>
            <person name="Lu J."/>
            <person name="Luo M."/>
            <person name="Machado C.A."/>
            <person name="Makalowski W."/>
            <person name="Marzo M."/>
            <person name="Matsuda M."/>
            <person name="Matzkin L."/>
            <person name="McAllister B."/>
            <person name="McBride C.S."/>
            <person name="McKernan B."/>
            <person name="McKernan K."/>
            <person name="Mendez-Lago M."/>
            <person name="Minx P."/>
            <person name="Mollenhauer M.U."/>
            <person name="Montooth K."/>
            <person name="Mount S.M."/>
            <person name="Mu X."/>
            <person name="Myers E."/>
            <person name="Negre B."/>
            <person name="Newfeld S."/>
            <person name="Nielsen R."/>
            <person name="Noor M.A."/>
            <person name="O'Grady P."/>
            <person name="Pachter L."/>
            <person name="Papaceit M."/>
            <person name="Parisi M.J."/>
            <person name="Parisi M."/>
            <person name="Parts L."/>
            <person name="Pedersen J.S."/>
            <person name="Pesole G."/>
            <person name="Phillippy A.M."/>
            <person name="Ponting C.P."/>
            <person name="Pop M."/>
            <person name="Porcelli D."/>
            <person name="Powell J.R."/>
            <person name="Prohaska S."/>
            <person name="Pruitt K."/>
            <person name="Puig M."/>
            <person name="Quesneville H."/>
            <person name="Ram K.R."/>
            <person name="Rand D."/>
            <person name="Rasmussen M.D."/>
            <person name="Reed L.K."/>
            <person name="Reenan R."/>
            <person name="Reily A."/>
            <person name="Remington K.A."/>
            <person name="Rieger T.T."/>
            <person name="Ritchie M.G."/>
            <person name="Robin C."/>
            <person name="Rogers Y.H."/>
            <person name="Rohde C."/>
            <person name="Rozas J."/>
            <person name="Rubenfield M.J."/>
            <person name="Ruiz A."/>
            <person name="Russo S."/>
            <person name="Salzberg S.L."/>
            <person name="Sanchez-Gracia A."/>
            <person name="Saranga D.J."/>
            <person name="Sato H."/>
            <person name="Schaeffer S.W."/>
            <person name="Schatz M.C."/>
            <person name="Schlenke T."/>
            <person name="Schwartz R."/>
            <person name="Segarra C."/>
            <person name="Singh R.S."/>
            <person name="Sirot L."/>
            <person name="Sirota M."/>
            <person name="Sisneros N.B."/>
            <person name="Smith C.D."/>
            <person name="Smith T.F."/>
            <person name="Spieth J."/>
            <person name="Stage D.E."/>
            <person name="Stark A."/>
            <person name="Stephan W."/>
            <person name="Strausberg R.L."/>
            <person name="Strempel S."/>
            <person name="Sturgill D."/>
            <person name="Sutton G."/>
            <person name="Sutton G.G."/>
            <person name="Tao W."/>
            <person name="Teichmann S."/>
            <person name="Tobari Y.N."/>
            <person name="Tomimura Y."/>
            <person name="Tsolas J.M."/>
            <person name="Valente V.L."/>
            <person name="Venter E."/>
            <person name="Venter J.C."/>
            <person name="Vicario S."/>
            <person name="Vieira F.G."/>
            <person name="Vilella A.J."/>
            <person name="Villasante A."/>
            <person name="Walenz B."/>
            <person name="Wang J."/>
            <person name="Wasserman M."/>
            <person name="Watts T."/>
            <person name="Wilson D."/>
            <person name="Wilson R.K."/>
            <person name="Wing R.A."/>
            <person name="Wolfner M.F."/>
            <person name="Wong A."/>
            <person name="Wong G.K."/>
            <person name="Wu C.I."/>
            <person name="Wu G."/>
            <person name="Yamamoto D."/>
            <person name="Yang H.P."/>
            <person name="Yang S.P."/>
            <person name="Yorke J.A."/>
            <person name="Yoshida K."/>
            <person name="Zdobnov E."/>
            <person name="Zhang P."/>
            <person name="Zhang Y."/>
            <person name="Zimin A.V."/>
            <person name="Baldwin J."/>
            <person name="Abdouelleil A."/>
            <person name="Abdulkadir J."/>
            <person name="Abebe A."/>
            <person name="Abera B."/>
            <person name="Abreu J."/>
            <person name="Acer S.C."/>
            <person name="Aftuck L."/>
            <person name="Alexander A."/>
            <person name="An P."/>
            <person name="Anderson E."/>
            <person name="Anderson S."/>
            <person name="Arachi H."/>
            <person name="Azer M."/>
            <person name="Bachantsang P."/>
            <person name="Barry A."/>
            <person name="Bayul T."/>
            <person name="Berlin A."/>
            <person name="Bessette D."/>
            <person name="Bloom T."/>
            <person name="Blye J."/>
            <person name="Boguslavskiy L."/>
            <person name="Bonnet C."/>
            <person name="Boukhgalter B."/>
            <person name="Bourzgui I."/>
            <person name="Brown A."/>
            <person name="Cahill P."/>
            <person name="Channer S."/>
            <person name="Cheshatsang Y."/>
            <person name="Chuda L."/>
            <person name="Citroen M."/>
            <person name="Collymore A."/>
            <person name="Cooke P."/>
            <person name="Costello M."/>
            <person name="D'Aco K."/>
            <person name="Daza R."/>
            <person name="De Haan G."/>
            <person name="DeGray S."/>
            <person name="DeMaso C."/>
            <person name="Dhargay N."/>
            <person name="Dooley K."/>
            <person name="Dooley E."/>
            <person name="Doricent M."/>
            <person name="Dorje P."/>
            <person name="Dorjee K."/>
            <person name="Dupes A."/>
            <person name="Elong R."/>
            <person name="Falk J."/>
            <person name="Farina A."/>
            <person name="Faro S."/>
            <person name="Ferguson D."/>
            <person name="Fisher S."/>
            <person name="Foley C.D."/>
            <person name="Franke A."/>
            <person name="Friedrich D."/>
            <person name="Gadbois L."/>
            <person name="Gearin G."/>
            <person name="Gearin C.R."/>
            <person name="Giannoukos G."/>
            <person name="Goode T."/>
            <person name="Graham J."/>
            <person name="Grandbois E."/>
            <person name="Grewal S."/>
            <person name="Gyaltsen K."/>
            <person name="Hafez N."/>
            <person name="Hagos B."/>
            <person name="Hall J."/>
            <person name="Henson C."/>
            <person name="Hollinger A."/>
            <person name="Honan T."/>
            <person name="Huard M.D."/>
            <person name="Hughes L."/>
            <person name="Hurhula B."/>
            <person name="Husby M.E."/>
            <person name="Kamat A."/>
            <person name="Kanga B."/>
            <person name="Kashin S."/>
            <person name="Khazanovich D."/>
            <person name="Kisner P."/>
            <person name="Lance K."/>
            <person name="Lara M."/>
            <person name="Lee W."/>
            <person name="Lennon N."/>
            <person name="Letendre F."/>
            <person name="LeVine R."/>
            <person name="Lipovsky A."/>
            <person name="Liu X."/>
            <person name="Liu J."/>
            <person name="Liu S."/>
            <person name="Lokyitsang T."/>
            <person name="Lokyitsang Y."/>
            <person name="Lubonja R."/>
            <person name="Lui A."/>
            <person name="MacDonald P."/>
            <person name="Magnisalis V."/>
            <person name="Maru K."/>
            <person name="Matthews C."/>
            <person name="McCusker W."/>
            <person name="McDonough S."/>
            <person name="Mehta T."/>
            <person name="Meldrim J."/>
            <person name="Meneus L."/>
            <person name="Mihai O."/>
            <person name="Mihalev A."/>
            <person name="Mihova T."/>
            <person name="Mittelman R."/>
            <person name="Mlenga V."/>
            <person name="Montmayeur A."/>
            <person name="Mulrain L."/>
            <person name="Navidi A."/>
            <person name="Naylor J."/>
            <person name="Negash T."/>
            <person name="Nguyen T."/>
            <person name="Nguyen N."/>
            <person name="Nicol R."/>
            <person name="Norbu C."/>
            <person name="Norbu N."/>
            <person name="Novod N."/>
            <person name="O'Neill B."/>
            <person name="Osman S."/>
            <person name="Markiewicz E."/>
            <person name="Oyono O.L."/>
            <person name="Patti C."/>
            <person name="Phunkhang P."/>
            <person name="Pierre F."/>
            <person name="Priest M."/>
            <person name="Raghuraman S."/>
            <person name="Rege F."/>
            <person name="Reyes R."/>
            <person name="Rise C."/>
            <person name="Rogov P."/>
            <person name="Ross K."/>
            <person name="Ryan E."/>
            <person name="Settipalli S."/>
            <person name="Shea T."/>
            <person name="Sherpa N."/>
            <person name="Shi L."/>
            <person name="Shih D."/>
            <person name="Sparrow T."/>
            <person name="Spaulding J."/>
            <person name="Stalker J."/>
            <person name="Stange-Thomann N."/>
            <person name="Stavropoulos S."/>
            <person name="Stone C."/>
            <person name="Strader C."/>
            <person name="Tesfaye S."/>
            <person name="Thomson T."/>
            <person name="Thoulutsang Y."/>
            <person name="Thoulutsang D."/>
            <person name="Topham K."/>
            <person name="Topping I."/>
            <person name="Tsamla T."/>
            <person name="Vassiliev H."/>
            <person name="Vo A."/>
            <person name="Wangchuk T."/>
            <person name="Wangdi T."/>
            <person name="Weiand M."/>
            <person name="Wilkinson J."/>
            <person name="Wilson A."/>
            <person name="Yadav S."/>
            <person name="Young G."/>
            <person name="Yu Q."/>
            <person name="Zembek L."/>
            <person name="Zhong D."/>
            <person name="Zimmer A."/>
            <person name="Zwirko Z."/>
            <person name="Jaffe D.B."/>
            <person name="Alvarez P."/>
            <person name="Brockman W."/>
            <person name="Butler J."/>
            <person name="Chin C."/>
            <person name="Gnerre S."/>
            <person name="Grabherr M."/>
            <person name="Kleber M."/>
            <person name="Mauceli E."/>
            <person name="MacCallum I."/>
        </authorList>
    </citation>
    <scope>NUCLEOTIDE SEQUENCE [LARGE SCALE GENOMIC DNA]</scope>
    <source>
        <strain evidence="17">Tucson 14024-0371.13</strain>
    </source>
</reference>
<feature type="compositionally biased region" description="Low complexity" evidence="11">
    <location>
        <begin position="658"/>
        <end position="669"/>
    </location>
</feature>
<dbReference type="PRINTS" id="PR00258">
    <property type="entry name" value="SPERACTRCPTR"/>
</dbReference>
<dbReference type="Gene3D" id="2.170.140.10">
    <property type="entry name" value="Chitin binding domain"/>
    <property type="match status" value="8"/>
</dbReference>
<keyword evidence="2" id="KW-0964">Secreted</keyword>
<dbReference type="PROSITE" id="PS50240">
    <property type="entry name" value="TRYPSIN_DOM"/>
    <property type="match status" value="1"/>
</dbReference>
<feature type="region of interest" description="Disordered" evidence="11">
    <location>
        <begin position="1111"/>
        <end position="1301"/>
    </location>
</feature>
<feature type="disulfide bond" evidence="8">
    <location>
        <begin position="2217"/>
        <end position="2235"/>
    </location>
</feature>
<feature type="compositionally biased region" description="Pro residues" evidence="11">
    <location>
        <begin position="1784"/>
        <end position="1795"/>
    </location>
</feature>
<dbReference type="InterPro" id="IPR036055">
    <property type="entry name" value="LDL_receptor-like_sf"/>
</dbReference>
<keyword evidence="5 10" id="KW-0720">Serine protease</keyword>
<dbReference type="InterPro" id="IPR002557">
    <property type="entry name" value="Chitin-bd_dom"/>
</dbReference>
<feature type="compositionally biased region" description="Polar residues" evidence="11">
    <location>
        <begin position="1627"/>
        <end position="1643"/>
    </location>
</feature>
<dbReference type="GO" id="GO:0004252">
    <property type="term" value="F:serine-type endopeptidase activity"/>
    <property type="evidence" value="ECO:0007669"/>
    <property type="project" value="InterPro"/>
</dbReference>
<dbReference type="GO" id="GO:0007616">
    <property type="term" value="P:long-term memory"/>
    <property type="evidence" value="ECO:0007669"/>
    <property type="project" value="EnsemblMetazoa"/>
</dbReference>
<evidence type="ECO:0000256" key="6">
    <source>
        <dbReference type="ARBA" id="ARBA00023157"/>
    </source>
</evidence>
<feature type="signal peptide" evidence="12">
    <location>
        <begin position="1"/>
        <end position="22"/>
    </location>
</feature>
<dbReference type="Pfam" id="PF01607">
    <property type="entry name" value="CBM_14"/>
    <property type="match status" value="10"/>
</dbReference>
<evidence type="ECO:0000256" key="12">
    <source>
        <dbReference type="SAM" id="SignalP"/>
    </source>
</evidence>
<dbReference type="SUPFAM" id="SSF57424">
    <property type="entry name" value="LDL receptor-like module"/>
    <property type="match status" value="2"/>
</dbReference>
<evidence type="ECO:0000259" key="15">
    <source>
        <dbReference type="PROSITE" id="PS50940"/>
    </source>
</evidence>
<comment type="caution">
    <text evidence="9">Lacks conserved residue(s) required for the propagation of feature annotation.</text>
</comment>
<dbReference type="GO" id="GO:0005576">
    <property type="term" value="C:extracellular region"/>
    <property type="evidence" value="ECO:0007669"/>
    <property type="project" value="UniProtKB-SubCell"/>
</dbReference>
<dbReference type="InterPro" id="IPR043504">
    <property type="entry name" value="Peptidase_S1_PA_chymotrypsin"/>
</dbReference>
<keyword evidence="6 9" id="KW-1015">Disulfide bond</keyword>
<proteinExistence type="predicted"/>
<keyword evidence="4 10" id="KW-0378">Hydrolase</keyword>
<evidence type="ECO:0000256" key="5">
    <source>
        <dbReference type="ARBA" id="ARBA00022825"/>
    </source>
</evidence>
<feature type="region of interest" description="Disordered" evidence="11">
    <location>
        <begin position="1915"/>
        <end position="1979"/>
    </location>
</feature>
<dbReference type="InParanoid" id="A0A0P9C5E7"/>
<dbReference type="InterPro" id="IPR002172">
    <property type="entry name" value="LDrepeatLR_classA_rpt"/>
</dbReference>
<name>A0A0P9C5E7_DROAN</name>
<keyword evidence="17" id="KW-1185">Reference proteome</keyword>
<dbReference type="STRING" id="7217.A0A0P9C5E7"/>
<feature type="domain" description="Chitin-binding type-2" evidence="15">
    <location>
        <begin position="1498"/>
        <end position="1554"/>
    </location>
</feature>
<dbReference type="GO" id="GO:0008061">
    <property type="term" value="F:chitin binding"/>
    <property type="evidence" value="ECO:0007669"/>
    <property type="project" value="InterPro"/>
</dbReference>
<feature type="compositionally biased region" description="Polar residues" evidence="11">
    <location>
        <begin position="1827"/>
        <end position="1837"/>
    </location>
</feature>
<comment type="subcellular location">
    <subcellularLocation>
        <location evidence="1">Secreted</location>
    </subcellularLocation>
</comment>
<dbReference type="InterPro" id="IPR009003">
    <property type="entry name" value="Peptidase_S1_PA"/>
</dbReference>
<dbReference type="GO" id="GO:0042593">
    <property type="term" value="P:glucose homeostasis"/>
    <property type="evidence" value="ECO:0007669"/>
    <property type="project" value="EnsemblMetazoa"/>
</dbReference>
<feature type="domain" description="Chitin-binding type-2" evidence="15">
    <location>
        <begin position="203"/>
        <end position="260"/>
    </location>
</feature>
<dbReference type="GO" id="GO:0032024">
    <property type="term" value="P:positive regulation of insulin secretion"/>
    <property type="evidence" value="ECO:0007669"/>
    <property type="project" value="EnsemblMetazoa"/>
</dbReference>
<evidence type="ECO:0000256" key="4">
    <source>
        <dbReference type="ARBA" id="ARBA00022801"/>
    </source>
</evidence>
<dbReference type="Proteomes" id="UP000007801">
    <property type="component" value="Unassembled WGS sequence"/>
</dbReference>
<feature type="domain" description="Chitin-binding type-2" evidence="15">
    <location>
        <begin position="599"/>
        <end position="655"/>
    </location>
</feature>
<dbReference type="GO" id="GO:0016020">
    <property type="term" value="C:membrane"/>
    <property type="evidence" value="ECO:0007669"/>
    <property type="project" value="InterPro"/>
</dbReference>
<dbReference type="GeneID" id="6493721"/>
<dbReference type="InterPro" id="IPR033116">
    <property type="entry name" value="TRYPSIN_SER"/>
</dbReference>
<dbReference type="InterPro" id="IPR023415">
    <property type="entry name" value="LDLR_class-A_CS"/>
</dbReference>
<feature type="domain" description="Chitin-binding type-2" evidence="15">
    <location>
        <begin position="950"/>
        <end position="1007"/>
    </location>
</feature>
<dbReference type="GO" id="GO:0050832">
    <property type="term" value="P:defense response to fungus"/>
    <property type="evidence" value="ECO:0007669"/>
    <property type="project" value="UniProtKB-ARBA"/>
</dbReference>
<dbReference type="FunFam" id="2.40.10.10:FF:000015">
    <property type="entry name" value="Atrial natriuretic peptide-converting enzyme"/>
    <property type="match status" value="1"/>
</dbReference>
<accession>A0A0P9C5E7</accession>
<dbReference type="SMART" id="SM00192">
    <property type="entry name" value="LDLa"/>
    <property type="match status" value="2"/>
</dbReference>
<feature type="compositionally biased region" description="Low complexity" evidence="11">
    <location>
        <begin position="1235"/>
        <end position="1244"/>
    </location>
</feature>
<gene>
    <name evidence="16" type="primary">Dana\GF10854</name>
    <name evidence="16" type="synonym">dana_GLEANR_10812</name>
    <name evidence="16" type="ORF">GF10854</name>
</gene>
<feature type="region of interest" description="Disordered" evidence="11">
    <location>
        <begin position="2075"/>
        <end position="2183"/>
    </location>
</feature>
<feature type="region of interest" description="Disordered" evidence="11">
    <location>
        <begin position="1037"/>
        <end position="1090"/>
    </location>
</feature>
<dbReference type="FunFam" id="3.10.250.10:FF:000026">
    <property type="entry name" value="Tequila, isoform D"/>
    <property type="match status" value="2"/>
</dbReference>
<feature type="compositionally biased region" description="Low complexity" evidence="11">
    <location>
        <begin position="1796"/>
        <end position="1812"/>
    </location>
</feature>
<feature type="domain" description="Peptidase S1" evidence="13">
    <location>
        <begin position="2565"/>
        <end position="2804"/>
    </location>
</feature>
<dbReference type="PRINTS" id="PR00722">
    <property type="entry name" value="CHYMOTRYPSIN"/>
</dbReference>
<dbReference type="FunFam" id="2.170.140.10:FF:000003">
    <property type="entry name" value="Tequila, isoform D"/>
    <property type="match status" value="4"/>
</dbReference>